<feature type="binding site" evidence="2">
    <location>
        <position position="69"/>
    </location>
    <ligand>
        <name>substrate</name>
    </ligand>
</feature>
<dbReference type="HAMAP" id="MF_01139">
    <property type="entry name" value="ISPT"/>
    <property type="match status" value="1"/>
</dbReference>
<dbReference type="Gene3D" id="3.40.1180.10">
    <property type="entry name" value="Decaprenyl diphosphate synthase-like"/>
    <property type="match status" value="1"/>
</dbReference>
<comment type="cofactor">
    <cofactor evidence="2">
        <name>Mg(2+)</name>
        <dbReference type="ChEBI" id="CHEBI:18420"/>
    </cofactor>
    <text evidence="2">Binds 2 magnesium ions per subunit.</text>
</comment>
<dbReference type="Proteomes" id="UP000663859">
    <property type="component" value="Unassembled WGS sequence"/>
</dbReference>
<dbReference type="NCBIfam" id="TIGR00055">
    <property type="entry name" value="uppS"/>
    <property type="match status" value="1"/>
</dbReference>
<dbReference type="SUPFAM" id="SSF64005">
    <property type="entry name" value="Undecaprenyl diphosphate synthase"/>
    <property type="match status" value="1"/>
</dbReference>
<dbReference type="AlphaFoldDB" id="A0A8J2BH81"/>
<comment type="caution">
    <text evidence="3">The sequence shown here is derived from an EMBL/GenBank/DDBJ whole genome shotgun (WGS) entry which is preliminary data.</text>
</comment>
<sequence length="242" mass="27603">MSSCNGFEVPRHVAIIMDGNGRWAKARRLPRSEGHRRGFEAARRVVEAASELGIGYLTLYAFSVENWARPSWEVRALMEMLEEFLRSHRSELVEKNIRLEAIGRLTDLPPAVRRELEETREATSKSTGLTVVLALSYGGRVEIVEAARSLAVEIEAGMLRAEEIDETLFRQKLYTAGYPDPDLLIRTSGEKRISNFLLWQIAYTELYVSPTLWPDFGPEEFLAALQDYAQRQRRFGRVLQNG</sequence>
<evidence type="ECO:0000256" key="2">
    <source>
        <dbReference type="HAMAP-Rule" id="MF_01139"/>
    </source>
</evidence>
<reference evidence="3" key="1">
    <citation type="submission" date="2021-02" db="EMBL/GenBank/DDBJ databases">
        <authorList>
            <person name="Cremers G."/>
            <person name="Picone N."/>
        </authorList>
    </citation>
    <scope>NUCLEOTIDE SEQUENCE</scope>
    <source>
        <strain evidence="3">PQ17</strain>
    </source>
</reference>
<dbReference type="InterPro" id="IPR018520">
    <property type="entry name" value="UPP_synth-like_CS"/>
</dbReference>
<feature type="binding site" evidence="2">
    <location>
        <position position="31"/>
    </location>
    <ligand>
        <name>substrate</name>
    </ligand>
</feature>
<comment type="subunit">
    <text evidence="2">Homodimer.</text>
</comment>
<feature type="binding site" evidence="2">
    <location>
        <position position="35"/>
    </location>
    <ligand>
        <name>substrate</name>
    </ligand>
</feature>
<dbReference type="NCBIfam" id="NF011405">
    <property type="entry name" value="PRK14830.1"/>
    <property type="match status" value="1"/>
</dbReference>
<feature type="binding site" evidence="2">
    <location>
        <begin position="19"/>
        <end position="22"/>
    </location>
    <ligand>
        <name>substrate</name>
    </ligand>
</feature>
<feature type="binding site" evidence="2">
    <location>
        <begin position="63"/>
        <end position="65"/>
    </location>
    <ligand>
        <name>substrate</name>
    </ligand>
</feature>
<feature type="binding site" evidence="2">
    <location>
        <position position="18"/>
    </location>
    <ligand>
        <name>Mg(2+)</name>
        <dbReference type="ChEBI" id="CHEBI:18420"/>
    </ligand>
</feature>
<dbReference type="GO" id="GO:0045547">
    <property type="term" value="F:ditrans,polycis-polyprenyl diphosphate synthase [(2E,6E)-farnesyl diphosphate specific] activity"/>
    <property type="evidence" value="ECO:0007669"/>
    <property type="project" value="TreeGrafter"/>
</dbReference>
<organism evidence="3 4">
    <name type="scientific">Candidatus Methylacidithermus pantelleriae</name>
    <dbReference type="NCBI Taxonomy" id="2744239"/>
    <lineage>
        <taxon>Bacteria</taxon>
        <taxon>Pseudomonadati</taxon>
        <taxon>Verrucomicrobiota</taxon>
        <taxon>Methylacidiphilae</taxon>
        <taxon>Methylacidiphilales</taxon>
        <taxon>Methylacidiphilaceae</taxon>
        <taxon>Candidatus Methylacidithermus</taxon>
    </lineage>
</organism>
<protein>
    <recommendedName>
        <fullName evidence="2">Isoprenyl transferase</fullName>
        <ecNumber evidence="2">2.5.1.-</ecNumber>
    </recommendedName>
</protein>
<dbReference type="PANTHER" id="PTHR10291:SF0">
    <property type="entry name" value="DEHYDRODOLICHYL DIPHOSPHATE SYNTHASE 2"/>
    <property type="match status" value="1"/>
</dbReference>
<comment type="similarity">
    <text evidence="2">Belongs to the UPP synthase family.</text>
</comment>
<evidence type="ECO:0000256" key="1">
    <source>
        <dbReference type="ARBA" id="ARBA00022679"/>
    </source>
</evidence>
<dbReference type="PANTHER" id="PTHR10291">
    <property type="entry name" value="DEHYDRODOLICHYL DIPHOSPHATE SYNTHASE FAMILY MEMBER"/>
    <property type="match status" value="1"/>
</dbReference>
<evidence type="ECO:0000313" key="3">
    <source>
        <dbReference type="EMBL" id="CAF0689328.1"/>
    </source>
</evidence>
<keyword evidence="1 2" id="KW-0808">Transferase</keyword>
<dbReference type="CDD" id="cd00475">
    <property type="entry name" value="Cis_IPPS"/>
    <property type="match status" value="1"/>
</dbReference>
<feature type="binding site" evidence="2">
    <location>
        <position position="186"/>
    </location>
    <ligand>
        <name>substrate</name>
    </ligand>
</feature>
<feature type="binding site" evidence="2">
    <location>
        <position position="67"/>
    </location>
    <ligand>
        <name>substrate</name>
    </ligand>
</feature>
<feature type="active site" description="Proton acceptor" evidence="2">
    <location>
        <position position="66"/>
    </location>
</feature>
<feature type="binding site" evidence="2">
    <location>
        <position position="23"/>
    </location>
    <ligand>
        <name>substrate</name>
    </ligand>
</feature>
<dbReference type="EC" id="2.5.1.-" evidence="2"/>
<dbReference type="GO" id="GO:0016094">
    <property type="term" value="P:polyprenol biosynthetic process"/>
    <property type="evidence" value="ECO:0007669"/>
    <property type="project" value="TreeGrafter"/>
</dbReference>
<name>A0A8J2BH81_9BACT</name>
<dbReference type="InterPro" id="IPR036424">
    <property type="entry name" value="UPP_synth-like_sf"/>
</dbReference>
<dbReference type="Pfam" id="PF01255">
    <property type="entry name" value="Prenyltransf"/>
    <property type="match status" value="1"/>
</dbReference>
<feature type="binding site" evidence="2">
    <location>
        <begin position="192"/>
        <end position="194"/>
    </location>
    <ligand>
        <name>substrate</name>
    </ligand>
</feature>
<accession>A0A8J2BH81</accession>
<dbReference type="PROSITE" id="PS01066">
    <property type="entry name" value="UPP_SYNTHASE"/>
    <property type="match status" value="1"/>
</dbReference>
<proteinExistence type="inferred from homology"/>
<feature type="active site" evidence="2">
    <location>
        <position position="18"/>
    </location>
</feature>
<feature type="binding site" evidence="2">
    <location>
        <position position="205"/>
    </location>
    <ligand>
        <name>Mg(2+)</name>
        <dbReference type="ChEBI" id="CHEBI:18420"/>
    </ligand>
</feature>
<keyword evidence="2" id="KW-0460">Magnesium</keyword>
<comment type="function">
    <text evidence="2">Catalyzes the condensation of isopentenyl diphosphate (IPP) with allylic pyrophosphates generating different type of terpenoids.</text>
</comment>
<dbReference type="InterPro" id="IPR001441">
    <property type="entry name" value="UPP_synth-like"/>
</dbReference>
<dbReference type="EMBL" id="CAJNOB010000001">
    <property type="protein sequence ID" value="CAF0689328.1"/>
    <property type="molecule type" value="Genomic_DNA"/>
</dbReference>
<keyword evidence="4" id="KW-1185">Reference proteome</keyword>
<keyword evidence="2" id="KW-0479">Metal-binding</keyword>
<dbReference type="FunFam" id="3.40.1180.10:FF:000001">
    <property type="entry name" value="(2E,6E)-farnesyl-diphosphate-specific ditrans,polycis-undecaprenyl-diphosphate synthase"/>
    <property type="match status" value="1"/>
</dbReference>
<evidence type="ECO:0000313" key="4">
    <source>
        <dbReference type="Proteomes" id="UP000663859"/>
    </source>
</evidence>
<dbReference type="GO" id="GO:0000287">
    <property type="term" value="F:magnesium ion binding"/>
    <property type="evidence" value="ECO:0007669"/>
    <property type="project" value="UniProtKB-UniRule"/>
</dbReference>
<gene>
    <name evidence="3" type="primary">uppS</name>
    <name evidence="3" type="ORF">MPNT_10186</name>
</gene>
<dbReference type="RefSeq" id="WP_214096175.1">
    <property type="nucleotide sequence ID" value="NZ_CAJNOB010000001.1"/>
</dbReference>